<evidence type="ECO:0000256" key="2">
    <source>
        <dbReference type="SAM" id="SignalP"/>
    </source>
</evidence>
<dbReference type="OrthoDB" id="769005at2759"/>
<comment type="caution">
    <text evidence="3">The sequence shown here is derived from an EMBL/GenBank/DDBJ whole genome shotgun (WGS) entry which is preliminary data.</text>
</comment>
<keyword evidence="1" id="KW-0472">Membrane</keyword>
<name>A0A9W7IUT8_HIBTR</name>
<dbReference type="Proteomes" id="UP001165190">
    <property type="component" value="Unassembled WGS sequence"/>
</dbReference>
<evidence type="ECO:0000313" key="3">
    <source>
        <dbReference type="EMBL" id="GMJ01363.1"/>
    </source>
</evidence>
<dbReference type="PANTHER" id="PTHR35107">
    <property type="entry name" value="EXPRESSED PROTEIN"/>
    <property type="match status" value="1"/>
</dbReference>
<feature type="chain" id="PRO_5040954073" evidence="2">
    <location>
        <begin position="26"/>
        <end position="157"/>
    </location>
</feature>
<keyword evidence="1" id="KW-0812">Transmembrane</keyword>
<protein>
    <submittedName>
        <fullName evidence="3">Uncharacterized protein</fullName>
    </submittedName>
</protein>
<dbReference type="AlphaFoldDB" id="A0A9W7IUT8"/>
<feature type="signal peptide" evidence="2">
    <location>
        <begin position="1"/>
        <end position="25"/>
    </location>
</feature>
<feature type="transmembrane region" description="Helical" evidence="1">
    <location>
        <begin position="88"/>
        <end position="113"/>
    </location>
</feature>
<accession>A0A9W7IUT8</accession>
<sequence length="157" mass="16824">MGKWSQFAVAVTILAVGLLSVSATARPCRTFFVTSYSFSFENPNDPSSSSASTGFVTVVAEISQLSLKPSDPKPSSVFSSLRERSRDILSVVVALLFGVGCGVLTGATLYLVWTIFTARSDYHQAFLEEDESDGELSPKKAGYVSIPTVTVNVKETP</sequence>
<dbReference type="PANTHER" id="PTHR35107:SF2">
    <property type="entry name" value="EXPRESSED PROTEIN"/>
    <property type="match status" value="1"/>
</dbReference>
<gene>
    <name evidence="3" type="ORF">HRI_003805500</name>
</gene>
<keyword evidence="2" id="KW-0732">Signal</keyword>
<reference evidence="3" key="1">
    <citation type="submission" date="2023-05" db="EMBL/GenBank/DDBJ databases">
        <title>Genome and transcriptome analyses reveal genes involved in the formation of fine ridges on petal epidermal cells in Hibiscus trionum.</title>
        <authorList>
            <person name="Koshimizu S."/>
            <person name="Masuda S."/>
            <person name="Ishii T."/>
            <person name="Shirasu K."/>
            <person name="Hoshino A."/>
            <person name="Arita M."/>
        </authorList>
    </citation>
    <scope>NUCLEOTIDE SEQUENCE</scope>
    <source>
        <strain evidence="3">Hamamatsu line</strain>
    </source>
</reference>
<organism evidence="3 4">
    <name type="scientific">Hibiscus trionum</name>
    <name type="common">Flower of an hour</name>
    <dbReference type="NCBI Taxonomy" id="183268"/>
    <lineage>
        <taxon>Eukaryota</taxon>
        <taxon>Viridiplantae</taxon>
        <taxon>Streptophyta</taxon>
        <taxon>Embryophyta</taxon>
        <taxon>Tracheophyta</taxon>
        <taxon>Spermatophyta</taxon>
        <taxon>Magnoliopsida</taxon>
        <taxon>eudicotyledons</taxon>
        <taxon>Gunneridae</taxon>
        <taxon>Pentapetalae</taxon>
        <taxon>rosids</taxon>
        <taxon>malvids</taxon>
        <taxon>Malvales</taxon>
        <taxon>Malvaceae</taxon>
        <taxon>Malvoideae</taxon>
        <taxon>Hibiscus</taxon>
    </lineage>
</organism>
<evidence type="ECO:0000313" key="4">
    <source>
        <dbReference type="Proteomes" id="UP001165190"/>
    </source>
</evidence>
<proteinExistence type="predicted"/>
<keyword evidence="1" id="KW-1133">Transmembrane helix</keyword>
<dbReference type="EMBL" id="BSYR01000035">
    <property type="protein sequence ID" value="GMJ01363.1"/>
    <property type="molecule type" value="Genomic_DNA"/>
</dbReference>
<evidence type="ECO:0000256" key="1">
    <source>
        <dbReference type="SAM" id="Phobius"/>
    </source>
</evidence>
<keyword evidence="4" id="KW-1185">Reference proteome</keyword>